<keyword evidence="3" id="KW-1185">Reference proteome</keyword>
<evidence type="ECO:0000313" key="3">
    <source>
        <dbReference type="Proteomes" id="UP001056436"/>
    </source>
</evidence>
<dbReference type="OrthoDB" id="10420575at2759"/>
<reference evidence="2" key="1">
    <citation type="submission" date="2019-01" db="EMBL/GenBank/DDBJ databases">
        <title>Colletotrichum abscissum LGMF1257.</title>
        <authorList>
            <person name="Baroncelli R."/>
        </authorList>
    </citation>
    <scope>NUCLEOTIDE SEQUENCE</scope>
    <source>
        <strain evidence="2">Ca142</strain>
    </source>
</reference>
<evidence type="ECO:0000256" key="1">
    <source>
        <dbReference type="SAM" id="MobiDB-lite"/>
    </source>
</evidence>
<dbReference type="EMBL" id="SDAQ01000024">
    <property type="protein sequence ID" value="KAI3554331.1"/>
    <property type="molecule type" value="Genomic_DNA"/>
</dbReference>
<gene>
    <name evidence="2" type="ORF">CABS02_05462</name>
</gene>
<sequence>MGYGYVPTQLYPCEEGNRESIPAWPCCFDALKSSQVTTFGAGQESSQVTRQKWKSRMPCLAKAIGPQIVSTTARIEPVWMESVQCDRVLGPGAGMALFMSRCSATGPITRLRRGPSSIGHGAAARKSCHGKGNTVMPRHTQ</sequence>
<comment type="caution">
    <text evidence="2">The sequence shown here is derived from an EMBL/GenBank/DDBJ whole genome shotgun (WGS) entry which is preliminary data.</text>
</comment>
<feature type="region of interest" description="Disordered" evidence="1">
    <location>
        <begin position="113"/>
        <end position="141"/>
    </location>
</feature>
<protein>
    <submittedName>
        <fullName evidence="2">Uncharacterized protein</fullName>
    </submittedName>
</protein>
<organism evidence="2 3">
    <name type="scientific">Colletotrichum abscissum</name>
    <dbReference type="NCBI Taxonomy" id="1671311"/>
    <lineage>
        <taxon>Eukaryota</taxon>
        <taxon>Fungi</taxon>
        <taxon>Dikarya</taxon>
        <taxon>Ascomycota</taxon>
        <taxon>Pezizomycotina</taxon>
        <taxon>Sordariomycetes</taxon>
        <taxon>Hypocreomycetidae</taxon>
        <taxon>Glomerellales</taxon>
        <taxon>Glomerellaceae</taxon>
        <taxon>Colletotrichum</taxon>
        <taxon>Colletotrichum acutatum species complex</taxon>
    </lineage>
</organism>
<evidence type="ECO:0000313" key="2">
    <source>
        <dbReference type="EMBL" id="KAI3554331.1"/>
    </source>
</evidence>
<dbReference type="Proteomes" id="UP001056436">
    <property type="component" value="Unassembled WGS sequence"/>
</dbReference>
<dbReference type="AlphaFoldDB" id="A0A9P9XIS4"/>
<name>A0A9P9XIS4_9PEZI</name>
<accession>A0A9P9XIS4</accession>
<proteinExistence type="predicted"/>